<keyword evidence="3" id="KW-1185">Reference proteome</keyword>
<dbReference type="PANTHER" id="PTHR43539:SF78">
    <property type="entry name" value="FLAVIN-CONTAINING MONOOXYGENASE"/>
    <property type="match status" value="1"/>
</dbReference>
<comment type="caution">
    <text evidence="2">The sequence shown here is derived from an EMBL/GenBank/DDBJ whole genome shotgun (WGS) entry which is preliminary data.</text>
</comment>
<gene>
    <name evidence="2" type="ORF">ACFSDE_16595</name>
</gene>
<evidence type="ECO:0000256" key="1">
    <source>
        <dbReference type="ARBA" id="ARBA00023002"/>
    </source>
</evidence>
<dbReference type="InterPro" id="IPR050982">
    <property type="entry name" value="Auxin_biosynth/cation_transpt"/>
</dbReference>
<dbReference type="Gene3D" id="3.50.50.60">
    <property type="entry name" value="FAD/NAD(P)-binding domain"/>
    <property type="match status" value="1"/>
</dbReference>
<accession>A0ABW4TSE9</accession>
<organism evidence="2 3">
    <name type="scientific">Nocardioides aestuarii</name>
    <dbReference type="NCBI Taxonomy" id="252231"/>
    <lineage>
        <taxon>Bacteria</taxon>
        <taxon>Bacillati</taxon>
        <taxon>Actinomycetota</taxon>
        <taxon>Actinomycetes</taxon>
        <taxon>Propionibacteriales</taxon>
        <taxon>Nocardioidaceae</taxon>
        <taxon>Nocardioides</taxon>
    </lineage>
</organism>
<dbReference type="InterPro" id="IPR036188">
    <property type="entry name" value="FAD/NAD-bd_sf"/>
</dbReference>
<dbReference type="EC" id="1.14.13.-" evidence="2"/>
<sequence length="409" mass="44217">MRSVTTVVIGAGHSGLAMSRRLTERSIDHVVIERGDVANSWSTQRWDSLRLLTPGWMTRLPGWAYDGERTHGYQGAAEVAALLSTYATRMAAPLVTGTAVTSVRPSEPGFVVDTERGPWHARTVVLACGPTLPSVPGHAAHVPHRVHSLPALAYRNPAQLPEGGALVVGASASGVQIADELHRSGRPVTLAVGEHVRMPRHYRGHDIFVWLEALGILDQRWDQVDDLVRLRALPSPQLGGSGRSLDVASLIRRGIRAVGKVVSLREGTVQFSGSLTNTLALADLKLSRLLDAIDDRIGGRGERFEPTATPAGPLELDLRSGEIATVVWATGVQPDHSWLGVPVLDRRGRLRHDGGVVPWPGLYVLGLPTLRTRRSTYIDGSNADTRDLADHLVAHLAGHSFPPTMQRIL</sequence>
<reference evidence="3" key="1">
    <citation type="journal article" date="2019" name="Int. J. Syst. Evol. Microbiol.">
        <title>The Global Catalogue of Microorganisms (GCM) 10K type strain sequencing project: providing services to taxonomists for standard genome sequencing and annotation.</title>
        <authorList>
            <consortium name="The Broad Institute Genomics Platform"/>
            <consortium name="The Broad Institute Genome Sequencing Center for Infectious Disease"/>
            <person name="Wu L."/>
            <person name="Ma J."/>
        </authorList>
    </citation>
    <scope>NUCLEOTIDE SEQUENCE [LARGE SCALE GENOMIC DNA]</scope>
    <source>
        <strain evidence="3">CGMCC 1.12477</strain>
    </source>
</reference>
<dbReference type="RefSeq" id="WP_343920463.1">
    <property type="nucleotide sequence ID" value="NZ_BAAAJT010000002.1"/>
</dbReference>
<evidence type="ECO:0000313" key="2">
    <source>
        <dbReference type="EMBL" id="MFD1948424.1"/>
    </source>
</evidence>
<name>A0ABW4TSE9_9ACTN</name>
<proteinExistence type="predicted"/>
<dbReference type="Proteomes" id="UP001597351">
    <property type="component" value="Unassembled WGS sequence"/>
</dbReference>
<protein>
    <submittedName>
        <fullName evidence="2">Flavin-containing monooxygenase</fullName>
        <ecNumber evidence="2">1.14.13.-</ecNumber>
    </submittedName>
</protein>
<dbReference type="SUPFAM" id="SSF51905">
    <property type="entry name" value="FAD/NAD(P)-binding domain"/>
    <property type="match status" value="1"/>
</dbReference>
<dbReference type="EMBL" id="JBHUGD010000003">
    <property type="protein sequence ID" value="MFD1948424.1"/>
    <property type="molecule type" value="Genomic_DNA"/>
</dbReference>
<evidence type="ECO:0000313" key="3">
    <source>
        <dbReference type="Proteomes" id="UP001597351"/>
    </source>
</evidence>
<dbReference type="Pfam" id="PF13738">
    <property type="entry name" value="Pyr_redox_3"/>
    <property type="match status" value="1"/>
</dbReference>
<keyword evidence="2" id="KW-0503">Monooxygenase</keyword>
<dbReference type="PANTHER" id="PTHR43539">
    <property type="entry name" value="FLAVIN-BINDING MONOOXYGENASE-LIKE PROTEIN (AFU_ORTHOLOGUE AFUA_4G09220)"/>
    <property type="match status" value="1"/>
</dbReference>
<dbReference type="PRINTS" id="PR00411">
    <property type="entry name" value="PNDRDTASEI"/>
</dbReference>
<keyword evidence="1 2" id="KW-0560">Oxidoreductase</keyword>
<dbReference type="GO" id="GO:0004497">
    <property type="term" value="F:monooxygenase activity"/>
    <property type="evidence" value="ECO:0007669"/>
    <property type="project" value="UniProtKB-KW"/>
</dbReference>